<feature type="compositionally biased region" description="Basic residues" evidence="1">
    <location>
        <begin position="18"/>
        <end position="27"/>
    </location>
</feature>
<dbReference type="Proteomes" id="UP000054783">
    <property type="component" value="Unassembled WGS sequence"/>
</dbReference>
<evidence type="ECO:0000313" key="3">
    <source>
        <dbReference type="Proteomes" id="UP000054783"/>
    </source>
</evidence>
<evidence type="ECO:0000256" key="1">
    <source>
        <dbReference type="SAM" id="MobiDB-lite"/>
    </source>
</evidence>
<sequence length="46" mass="5351">MELIQVLNLKYTLKCKQAQRKSHKQGKARTPMMSNPFPQSPVIDYC</sequence>
<dbReference type="EMBL" id="JYDQ01005265">
    <property type="protein sequence ID" value="KRX85826.1"/>
    <property type="molecule type" value="Genomic_DNA"/>
</dbReference>
<reference evidence="2 3" key="1">
    <citation type="submission" date="2015-01" db="EMBL/GenBank/DDBJ databases">
        <title>Evolution of Trichinella species and genotypes.</title>
        <authorList>
            <person name="Korhonen P.K."/>
            <person name="Edoardo P."/>
            <person name="Giuseppe L.R."/>
            <person name="Gasser R.B."/>
        </authorList>
    </citation>
    <scope>NUCLEOTIDE SEQUENCE [LARGE SCALE GENOMIC DNA]</scope>
    <source>
        <strain evidence="2">ISS2496</strain>
    </source>
</reference>
<comment type="caution">
    <text evidence="2">The sequence shown here is derived from an EMBL/GenBank/DDBJ whole genome shotgun (WGS) entry which is preliminary data.</text>
</comment>
<evidence type="ECO:0000313" key="2">
    <source>
        <dbReference type="EMBL" id="KRX85826.1"/>
    </source>
</evidence>
<keyword evidence="3" id="KW-1185">Reference proteome</keyword>
<feature type="region of interest" description="Disordered" evidence="1">
    <location>
        <begin position="18"/>
        <end position="46"/>
    </location>
</feature>
<gene>
    <name evidence="2" type="ORF">T12_6898</name>
</gene>
<accession>A0A0V0XCU0</accession>
<dbReference type="AlphaFoldDB" id="A0A0V0XCU0"/>
<organism evidence="2 3">
    <name type="scientific">Trichinella patagoniensis</name>
    <dbReference type="NCBI Taxonomy" id="990121"/>
    <lineage>
        <taxon>Eukaryota</taxon>
        <taxon>Metazoa</taxon>
        <taxon>Ecdysozoa</taxon>
        <taxon>Nematoda</taxon>
        <taxon>Enoplea</taxon>
        <taxon>Dorylaimia</taxon>
        <taxon>Trichinellida</taxon>
        <taxon>Trichinellidae</taxon>
        <taxon>Trichinella</taxon>
    </lineage>
</organism>
<proteinExistence type="predicted"/>
<protein>
    <submittedName>
        <fullName evidence="2">Uncharacterized protein</fullName>
    </submittedName>
</protein>
<name>A0A0V0XCU0_9BILA</name>